<name>A0A8J8NFX4_HALGN</name>
<dbReference type="AlphaFoldDB" id="A0A8J8NFX4"/>
<gene>
    <name evidence="2" type="ORF">FGO68_gene336</name>
</gene>
<reference evidence="2" key="1">
    <citation type="submission" date="2019-06" db="EMBL/GenBank/DDBJ databases">
        <authorList>
            <person name="Zheng W."/>
        </authorList>
    </citation>
    <scope>NUCLEOTIDE SEQUENCE</scope>
    <source>
        <strain evidence="2">QDHG01</strain>
    </source>
</reference>
<sequence>MQSVAKLHTGKTLVVHNRFQAMLIFIEQLLDYHFGESCSILRVKESQGFSQIDIHGEDGRVKASVKIVQMLHHVIVYFSQVDAVKGTESTQRIQLDLTKQVSLMKSDSGSFYAQSPSRPFLPSLFGLRQSSLLYHTLTLRLTTSENHFASPKLEHLPANLIIYHLTVFLDCAHIARKLLCLNTRMLVVKKEKEAREQRQQALPQSWQPMPAGSTGQRTLPPANTGWQPMPAASTGWRRI</sequence>
<feature type="compositionally biased region" description="Polar residues" evidence="1">
    <location>
        <begin position="199"/>
        <end position="217"/>
    </location>
</feature>
<evidence type="ECO:0000256" key="1">
    <source>
        <dbReference type="SAM" id="MobiDB-lite"/>
    </source>
</evidence>
<accession>A0A8J8NFX4</accession>
<comment type="caution">
    <text evidence="2">The sequence shown here is derived from an EMBL/GenBank/DDBJ whole genome shotgun (WGS) entry which is preliminary data.</text>
</comment>
<organism evidence="2 3">
    <name type="scientific">Halteria grandinella</name>
    <dbReference type="NCBI Taxonomy" id="5974"/>
    <lineage>
        <taxon>Eukaryota</taxon>
        <taxon>Sar</taxon>
        <taxon>Alveolata</taxon>
        <taxon>Ciliophora</taxon>
        <taxon>Intramacronucleata</taxon>
        <taxon>Spirotrichea</taxon>
        <taxon>Stichotrichia</taxon>
        <taxon>Sporadotrichida</taxon>
        <taxon>Halteriidae</taxon>
        <taxon>Halteria</taxon>
    </lineage>
</organism>
<proteinExistence type="predicted"/>
<feature type="region of interest" description="Disordered" evidence="1">
    <location>
        <begin position="197"/>
        <end position="239"/>
    </location>
</feature>
<evidence type="ECO:0000313" key="2">
    <source>
        <dbReference type="EMBL" id="TNV73630.1"/>
    </source>
</evidence>
<keyword evidence="3" id="KW-1185">Reference proteome</keyword>
<dbReference type="Proteomes" id="UP000785679">
    <property type="component" value="Unassembled WGS sequence"/>
</dbReference>
<dbReference type="EMBL" id="RRYP01018455">
    <property type="protein sequence ID" value="TNV73630.1"/>
    <property type="molecule type" value="Genomic_DNA"/>
</dbReference>
<protein>
    <submittedName>
        <fullName evidence="2">Uncharacterized protein</fullName>
    </submittedName>
</protein>
<evidence type="ECO:0000313" key="3">
    <source>
        <dbReference type="Proteomes" id="UP000785679"/>
    </source>
</evidence>